<protein>
    <recommendedName>
        <fullName evidence="7">Probable ATP-binding protein YheS</fullName>
    </recommendedName>
</protein>
<reference evidence="11 12" key="1">
    <citation type="submission" date="2018-11" db="EMBL/GenBank/DDBJ databases">
        <title>Genome sequencing of Lautropia sp. KCOM 2505 (= ChDC F240).</title>
        <authorList>
            <person name="Kook J.-K."/>
            <person name="Park S.-N."/>
            <person name="Lim Y.K."/>
        </authorList>
    </citation>
    <scope>NUCLEOTIDE SEQUENCE [LARGE SCALE GENOMIC DNA]</scope>
    <source>
        <strain evidence="11 12">KCOM 2505</strain>
    </source>
</reference>
<dbReference type="FunFam" id="3.40.50.300:FF:002053">
    <property type="entry name" value="ABC transporter ATP-binding protein"/>
    <property type="match status" value="1"/>
</dbReference>
<dbReference type="AlphaFoldDB" id="A0A426FS26"/>
<name>A0A426FS26_9BURK</name>
<feature type="compositionally biased region" description="Basic and acidic residues" evidence="9">
    <location>
        <begin position="561"/>
        <end position="574"/>
    </location>
</feature>
<evidence type="ECO:0000256" key="1">
    <source>
        <dbReference type="ARBA" id="ARBA00022475"/>
    </source>
</evidence>
<keyword evidence="2" id="KW-0472">Membrane</keyword>
<dbReference type="PROSITE" id="PS00211">
    <property type="entry name" value="ABC_TRANSPORTER_1"/>
    <property type="match status" value="2"/>
</dbReference>
<dbReference type="PROSITE" id="PS50893">
    <property type="entry name" value="ABC_TRANSPORTER_2"/>
    <property type="match status" value="2"/>
</dbReference>
<evidence type="ECO:0000256" key="9">
    <source>
        <dbReference type="SAM" id="MobiDB-lite"/>
    </source>
</evidence>
<dbReference type="Proteomes" id="UP000270261">
    <property type="component" value="Unassembled WGS sequence"/>
</dbReference>
<keyword evidence="5 11" id="KW-0067">ATP-binding</keyword>
<dbReference type="InterPro" id="IPR032781">
    <property type="entry name" value="ABC_tran_Xtn"/>
</dbReference>
<dbReference type="Pfam" id="PF12848">
    <property type="entry name" value="ABC_tran_Xtn"/>
    <property type="match status" value="1"/>
</dbReference>
<feature type="compositionally biased region" description="Low complexity" evidence="9">
    <location>
        <begin position="527"/>
        <end position="556"/>
    </location>
</feature>
<feature type="domain" description="ABC transporter" evidence="10">
    <location>
        <begin position="312"/>
        <end position="527"/>
    </location>
</feature>
<dbReference type="InterPro" id="IPR027417">
    <property type="entry name" value="P-loop_NTPase"/>
</dbReference>
<keyword evidence="2" id="KW-0997">Cell inner membrane</keyword>
<comment type="similarity">
    <text evidence="6">Belongs to the ABC transporter superfamily. ABCF family. YheS subfamily.</text>
</comment>
<proteinExistence type="inferred from homology"/>
<evidence type="ECO:0000256" key="5">
    <source>
        <dbReference type="ARBA" id="ARBA00022840"/>
    </source>
</evidence>
<dbReference type="SMART" id="SM00382">
    <property type="entry name" value="AAA"/>
    <property type="match status" value="2"/>
</dbReference>
<keyword evidence="1" id="KW-1003">Cell membrane</keyword>
<dbReference type="SUPFAM" id="SSF52540">
    <property type="entry name" value="P-loop containing nucleoside triphosphate hydrolases"/>
    <property type="match status" value="2"/>
</dbReference>
<dbReference type="GO" id="GO:0005524">
    <property type="term" value="F:ATP binding"/>
    <property type="evidence" value="ECO:0007669"/>
    <property type="project" value="UniProtKB-KW"/>
</dbReference>
<evidence type="ECO:0000313" key="11">
    <source>
        <dbReference type="EMBL" id="RRN45444.1"/>
    </source>
</evidence>
<dbReference type="InterPro" id="IPR037118">
    <property type="entry name" value="Val-tRNA_synth_C_sf"/>
</dbReference>
<sequence>MIRFDNLSLARAGRPLFGNASLIINPGERVALIGANGSGKSSLLALLRGDLSPEQGNVDLPKLRIAWLAQHAPQASIDPVRFVMNADAALVAAEAAIRQAEANGNGEAMGEAYAHWIDAGGPSAEARAAELLDGLGFGQAQLSRTVDELSGGWKMRLNLACVLMAPSDLLLLDEPTNHLDLDAVLWLERQLMRHPAIQLIVSHDRDFLDRVATTSLVIEDGTLNRYPGGYTASENIRAERAAQRERERREQQARIEHLNRFIARFRAKATKARQAQSRLKALERMETIAPLRATRGIDFEFAQPPEGPDPLIRAEHLACGHSPQQPVVTLPELIVRRGARIGILGRNGTGKTTLIRTLIGDLAPLSGDLTRAATLDTGYLAQEQIEDLRPDDSPLLHLARQAPQEREQVLRGFLGAFGFSGDDALRPTGPMSGGEKTRLCLALLAWEKPGFLVLDEPTNHLDANTRDALADALAEFEGPLLLVSHDRYLLRSTVDEFWLVDNGVLRPFDGDLDDYAQWLQKERSSKAAADAATQGSAGKGGATTTDSTDGANAAAGGHAGSHPDHHERSGERDGTTTAANMASGSAGSTNRASDRRERAQQRAALAARRKPIEQAIRKIEQQMEQLQARADEIDQALAAPDAFSDRAAATALQRERAQIGTDLEALENDWLEQQERLEAVERE</sequence>
<comment type="caution">
    <text evidence="11">The sequence shown here is derived from an EMBL/GenBank/DDBJ whole genome shotgun (WGS) entry which is preliminary data.</text>
</comment>
<gene>
    <name evidence="11" type="ORF">EHV23_04400</name>
</gene>
<accession>A0A426FS26</accession>
<evidence type="ECO:0000256" key="8">
    <source>
        <dbReference type="SAM" id="Coils"/>
    </source>
</evidence>
<feature type="compositionally biased region" description="Polar residues" evidence="9">
    <location>
        <begin position="575"/>
        <end position="590"/>
    </location>
</feature>
<feature type="coiled-coil region" evidence="8">
    <location>
        <begin position="609"/>
        <end position="683"/>
    </location>
</feature>
<dbReference type="InterPro" id="IPR003439">
    <property type="entry name" value="ABC_transporter-like_ATP-bd"/>
</dbReference>
<dbReference type="PANTHER" id="PTHR19211:SF14">
    <property type="entry name" value="ATP-BINDING CASSETTE SUB-FAMILY F MEMBER 1"/>
    <property type="match status" value="1"/>
</dbReference>
<keyword evidence="4" id="KW-0547">Nucleotide-binding</keyword>
<dbReference type="Gene3D" id="1.10.287.380">
    <property type="entry name" value="Valyl-tRNA synthetase, C-terminal domain"/>
    <property type="match status" value="1"/>
</dbReference>
<dbReference type="OrthoDB" id="9762051at2"/>
<evidence type="ECO:0000256" key="2">
    <source>
        <dbReference type="ARBA" id="ARBA00022519"/>
    </source>
</evidence>
<keyword evidence="12" id="KW-1185">Reference proteome</keyword>
<dbReference type="InterPro" id="IPR017871">
    <property type="entry name" value="ABC_transporter-like_CS"/>
</dbReference>
<dbReference type="CDD" id="cd03221">
    <property type="entry name" value="ABCF_EF-3"/>
    <property type="match status" value="2"/>
</dbReference>
<feature type="domain" description="ABC transporter" evidence="10">
    <location>
        <begin position="2"/>
        <end position="245"/>
    </location>
</feature>
<dbReference type="Gene3D" id="3.40.50.300">
    <property type="entry name" value="P-loop containing nucleotide triphosphate hydrolases"/>
    <property type="match status" value="2"/>
</dbReference>
<feature type="region of interest" description="Disordered" evidence="9">
    <location>
        <begin position="527"/>
        <end position="603"/>
    </location>
</feature>
<evidence type="ECO:0000313" key="12">
    <source>
        <dbReference type="Proteomes" id="UP000270261"/>
    </source>
</evidence>
<keyword evidence="3" id="KW-0677">Repeat</keyword>
<dbReference type="EMBL" id="RRUE01000001">
    <property type="protein sequence ID" value="RRN45444.1"/>
    <property type="molecule type" value="Genomic_DNA"/>
</dbReference>
<dbReference type="RefSeq" id="WP_125094873.1">
    <property type="nucleotide sequence ID" value="NZ_RRUE01000001.1"/>
</dbReference>
<dbReference type="InterPro" id="IPR003593">
    <property type="entry name" value="AAA+_ATPase"/>
</dbReference>
<dbReference type="PANTHER" id="PTHR19211">
    <property type="entry name" value="ATP-BINDING TRANSPORT PROTEIN-RELATED"/>
    <property type="match status" value="1"/>
</dbReference>
<evidence type="ECO:0000256" key="7">
    <source>
        <dbReference type="ARBA" id="ARBA00069073"/>
    </source>
</evidence>
<evidence type="ECO:0000256" key="4">
    <source>
        <dbReference type="ARBA" id="ARBA00022741"/>
    </source>
</evidence>
<dbReference type="Pfam" id="PF00005">
    <property type="entry name" value="ABC_tran"/>
    <property type="match status" value="2"/>
</dbReference>
<dbReference type="GO" id="GO:0016887">
    <property type="term" value="F:ATP hydrolysis activity"/>
    <property type="evidence" value="ECO:0007669"/>
    <property type="project" value="InterPro"/>
</dbReference>
<dbReference type="InterPro" id="IPR050611">
    <property type="entry name" value="ABCF"/>
</dbReference>
<evidence type="ECO:0000259" key="10">
    <source>
        <dbReference type="PROSITE" id="PS50893"/>
    </source>
</evidence>
<keyword evidence="8" id="KW-0175">Coiled coil</keyword>
<dbReference type="FunFam" id="3.40.50.300:FF:000011">
    <property type="entry name" value="Putative ABC transporter ATP-binding component"/>
    <property type="match status" value="1"/>
</dbReference>
<evidence type="ECO:0000256" key="6">
    <source>
        <dbReference type="ARBA" id="ARBA00061571"/>
    </source>
</evidence>
<evidence type="ECO:0000256" key="3">
    <source>
        <dbReference type="ARBA" id="ARBA00022737"/>
    </source>
</evidence>
<organism evidence="11 12">
    <name type="scientific">Lautropia dentalis</name>
    <dbReference type="NCBI Taxonomy" id="2490857"/>
    <lineage>
        <taxon>Bacteria</taxon>
        <taxon>Pseudomonadati</taxon>
        <taxon>Pseudomonadota</taxon>
        <taxon>Betaproteobacteria</taxon>
        <taxon>Burkholderiales</taxon>
        <taxon>Burkholderiaceae</taxon>
        <taxon>Lautropia</taxon>
    </lineage>
</organism>